<evidence type="ECO:0000256" key="1">
    <source>
        <dbReference type="SAM" id="SignalP"/>
    </source>
</evidence>
<sequence>MISTWTRRLAAAATALALLTGFSAATATAAPILAAAQLPDPAPEDQERLREIAGAIWTPELAAGWNMNDDVADILSQATGRILECSKAMALVPRPPAFLPGLSYLRSYWKQLKEYFQVVYQNRGYRVCVVSTAAYYRSPIEMASQGI</sequence>
<keyword evidence="3" id="KW-1185">Reference proteome</keyword>
<proteinExistence type="predicted"/>
<dbReference type="RefSeq" id="WP_209706226.1">
    <property type="nucleotide sequence ID" value="NZ_JAGIOO010000001.1"/>
</dbReference>
<gene>
    <name evidence="2" type="ORF">JOF53_000408</name>
</gene>
<name>A0ABS5A4R8_9PSEU</name>
<reference evidence="2 3" key="1">
    <citation type="submission" date="2021-03" db="EMBL/GenBank/DDBJ databases">
        <title>Sequencing the genomes of 1000 actinobacteria strains.</title>
        <authorList>
            <person name="Klenk H.-P."/>
        </authorList>
    </citation>
    <scope>NUCLEOTIDE SEQUENCE [LARGE SCALE GENOMIC DNA]</scope>
    <source>
        <strain evidence="2 3">DSM 44580</strain>
    </source>
</reference>
<feature type="signal peptide" evidence="1">
    <location>
        <begin position="1"/>
        <end position="29"/>
    </location>
</feature>
<evidence type="ECO:0000313" key="3">
    <source>
        <dbReference type="Proteomes" id="UP001519363"/>
    </source>
</evidence>
<protein>
    <submittedName>
        <fullName evidence="2">Uncharacterized protein</fullName>
    </submittedName>
</protein>
<accession>A0ABS5A4R8</accession>
<evidence type="ECO:0000313" key="2">
    <source>
        <dbReference type="EMBL" id="MBP2471536.1"/>
    </source>
</evidence>
<dbReference type="Proteomes" id="UP001519363">
    <property type="component" value="Unassembled WGS sequence"/>
</dbReference>
<organism evidence="2 3">
    <name type="scientific">Crossiella equi</name>
    <dbReference type="NCBI Taxonomy" id="130796"/>
    <lineage>
        <taxon>Bacteria</taxon>
        <taxon>Bacillati</taxon>
        <taxon>Actinomycetota</taxon>
        <taxon>Actinomycetes</taxon>
        <taxon>Pseudonocardiales</taxon>
        <taxon>Pseudonocardiaceae</taxon>
        <taxon>Crossiella</taxon>
    </lineage>
</organism>
<keyword evidence="1" id="KW-0732">Signal</keyword>
<feature type="chain" id="PRO_5046267765" evidence="1">
    <location>
        <begin position="30"/>
        <end position="147"/>
    </location>
</feature>
<comment type="caution">
    <text evidence="2">The sequence shown here is derived from an EMBL/GenBank/DDBJ whole genome shotgun (WGS) entry which is preliminary data.</text>
</comment>
<dbReference type="EMBL" id="JAGIOO010000001">
    <property type="protein sequence ID" value="MBP2471536.1"/>
    <property type="molecule type" value="Genomic_DNA"/>
</dbReference>